<keyword evidence="1" id="KW-1133">Transmembrane helix</keyword>
<keyword evidence="3" id="KW-1185">Reference proteome</keyword>
<sequence>MTLAHIFLPYFICETYLNSILYLLKPPLLIYMLHYSFLLILIYFHFCNTQRLLSISLEFFLLLKLIHFLIPV</sequence>
<dbReference type="Proteomes" id="UP000266673">
    <property type="component" value="Unassembled WGS sequence"/>
</dbReference>
<organism evidence="2 3">
    <name type="scientific">Gigaspora rosea</name>
    <dbReference type="NCBI Taxonomy" id="44941"/>
    <lineage>
        <taxon>Eukaryota</taxon>
        <taxon>Fungi</taxon>
        <taxon>Fungi incertae sedis</taxon>
        <taxon>Mucoromycota</taxon>
        <taxon>Glomeromycotina</taxon>
        <taxon>Glomeromycetes</taxon>
        <taxon>Diversisporales</taxon>
        <taxon>Gigasporaceae</taxon>
        <taxon>Gigaspora</taxon>
    </lineage>
</organism>
<reference evidence="2 3" key="1">
    <citation type="submission" date="2018-06" db="EMBL/GenBank/DDBJ databases">
        <title>Comparative genomics reveals the genomic features of Rhizophagus irregularis, R. cerebriforme, R. diaphanum and Gigaspora rosea, and their symbiotic lifestyle signature.</title>
        <authorList>
            <person name="Morin E."/>
            <person name="San Clemente H."/>
            <person name="Chen E.C.H."/>
            <person name="De La Providencia I."/>
            <person name="Hainaut M."/>
            <person name="Kuo A."/>
            <person name="Kohler A."/>
            <person name="Murat C."/>
            <person name="Tang N."/>
            <person name="Roy S."/>
            <person name="Loubradou J."/>
            <person name="Henrissat B."/>
            <person name="Grigoriev I.V."/>
            <person name="Corradi N."/>
            <person name="Roux C."/>
            <person name="Martin F.M."/>
        </authorList>
    </citation>
    <scope>NUCLEOTIDE SEQUENCE [LARGE SCALE GENOMIC DNA]</scope>
    <source>
        <strain evidence="2 3">DAOM 194757</strain>
    </source>
</reference>
<dbReference type="AlphaFoldDB" id="A0A397UXL6"/>
<gene>
    <name evidence="2" type="ORF">C2G38_1680433</name>
</gene>
<keyword evidence="1" id="KW-0472">Membrane</keyword>
<feature type="transmembrane region" description="Helical" evidence="1">
    <location>
        <begin position="52"/>
        <end position="70"/>
    </location>
</feature>
<name>A0A397UXL6_9GLOM</name>
<proteinExistence type="predicted"/>
<protein>
    <submittedName>
        <fullName evidence="2">Uncharacterized protein</fullName>
    </submittedName>
</protein>
<feature type="transmembrane region" description="Helical" evidence="1">
    <location>
        <begin position="29"/>
        <end position="46"/>
    </location>
</feature>
<feature type="transmembrane region" description="Helical" evidence="1">
    <location>
        <begin position="6"/>
        <end position="24"/>
    </location>
</feature>
<dbReference type="EMBL" id="QKWP01000862">
    <property type="protein sequence ID" value="RIB14118.1"/>
    <property type="molecule type" value="Genomic_DNA"/>
</dbReference>
<evidence type="ECO:0000313" key="3">
    <source>
        <dbReference type="Proteomes" id="UP000266673"/>
    </source>
</evidence>
<accession>A0A397UXL6</accession>
<keyword evidence="1" id="KW-0812">Transmembrane</keyword>
<evidence type="ECO:0000313" key="2">
    <source>
        <dbReference type="EMBL" id="RIB14118.1"/>
    </source>
</evidence>
<evidence type="ECO:0000256" key="1">
    <source>
        <dbReference type="SAM" id="Phobius"/>
    </source>
</evidence>
<comment type="caution">
    <text evidence="2">The sequence shown here is derived from an EMBL/GenBank/DDBJ whole genome shotgun (WGS) entry which is preliminary data.</text>
</comment>